<dbReference type="Proteomes" id="UP000774617">
    <property type="component" value="Unassembled WGS sequence"/>
</dbReference>
<accession>A0ABQ8FW76</accession>
<keyword evidence="3" id="KW-1185">Reference proteome</keyword>
<gene>
    <name evidence="2" type="ORF">B0J12DRAFT_535422</name>
</gene>
<evidence type="ECO:0000256" key="1">
    <source>
        <dbReference type="SAM" id="MobiDB-lite"/>
    </source>
</evidence>
<feature type="compositionally biased region" description="Polar residues" evidence="1">
    <location>
        <begin position="52"/>
        <end position="63"/>
    </location>
</feature>
<evidence type="ECO:0000313" key="3">
    <source>
        <dbReference type="Proteomes" id="UP000774617"/>
    </source>
</evidence>
<feature type="region of interest" description="Disordered" evidence="1">
    <location>
        <begin position="194"/>
        <end position="235"/>
    </location>
</feature>
<feature type="compositionally biased region" description="Low complexity" evidence="1">
    <location>
        <begin position="64"/>
        <end position="98"/>
    </location>
</feature>
<feature type="compositionally biased region" description="Acidic residues" evidence="1">
    <location>
        <begin position="124"/>
        <end position="135"/>
    </location>
</feature>
<feature type="non-terminal residue" evidence="2">
    <location>
        <position position="1"/>
    </location>
</feature>
<sequence>LPPLRRMGRRQVTDGFLPSSSLRQSWSPSGNIDGLGDRERSLSPPTDPWETMLTTITPDTQLPSADSSFTAASASFSASNNSQDGSDSSRAESTSSPSTQITVPSRRQSPDESASLLPQRACDTDDDMSGNDTEGEERSEMNRARANARRYRTYTSGYRQPQDAPPSRDPDAYHSSVRSRSRDATNFVRNYFAFAERGSSSARENSSGAERSVENRRDSAVGSDSPSLGHMDPELESMRDILAELARRNDVPQDFWISAGLTPPMLESIQRGEPRER</sequence>
<feature type="compositionally biased region" description="Low complexity" evidence="1">
    <location>
        <begin position="17"/>
        <end position="29"/>
    </location>
</feature>
<proteinExistence type="predicted"/>
<organism evidence="2 3">
    <name type="scientific">Macrophomina phaseolina</name>
    <dbReference type="NCBI Taxonomy" id="35725"/>
    <lineage>
        <taxon>Eukaryota</taxon>
        <taxon>Fungi</taxon>
        <taxon>Dikarya</taxon>
        <taxon>Ascomycota</taxon>
        <taxon>Pezizomycotina</taxon>
        <taxon>Dothideomycetes</taxon>
        <taxon>Dothideomycetes incertae sedis</taxon>
        <taxon>Botryosphaeriales</taxon>
        <taxon>Botryosphaeriaceae</taxon>
        <taxon>Macrophomina</taxon>
    </lineage>
</organism>
<evidence type="ECO:0000313" key="2">
    <source>
        <dbReference type="EMBL" id="KAH7030499.1"/>
    </source>
</evidence>
<name>A0ABQ8FW76_9PEZI</name>
<protein>
    <submittedName>
        <fullName evidence="2">Uncharacterized protein</fullName>
    </submittedName>
</protein>
<feature type="non-terminal residue" evidence="2">
    <location>
        <position position="277"/>
    </location>
</feature>
<comment type="caution">
    <text evidence="2">The sequence shown here is derived from an EMBL/GenBank/DDBJ whole genome shotgun (WGS) entry which is preliminary data.</text>
</comment>
<reference evidence="2 3" key="1">
    <citation type="journal article" date="2021" name="Nat. Commun.">
        <title>Genetic determinants of endophytism in the Arabidopsis root mycobiome.</title>
        <authorList>
            <person name="Mesny F."/>
            <person name="Miyauchi S."/>
            <person name="Thiergart T."/>
            <person name="Pickel B."/>
            <person name="Atanasova L."/>
            <person name="Karlsson M."/>
            <person name="Huettel B."/>
            <person name="Barry K.W."/>
            <person name="Haridas S."/>
            <person name="Chen C."/>
            <person name="Bauer D."/>
            <person name="Andreopoulos W."/>
            <person name="Pangilinan J."/>
            <person name="LaButti K."/>
            <person name="Riley R."/>
            <person name="Lipzen A."/>
            <person name="Clum A."/>
            <person name="Drula E."/>
            <person name="Henrissat B."/>
            <person name="Kohler A."/>
            <person name="Grigoriev I.V."/>
            <person name="Martin F.M."/>
            <person name="Hacquard S."/>
        </authorList>
    </citation>
    <scope>NUCLEOTIDE SEQUENCE [LARGE SCALE GENOMIC DNA]</scope>
    <source>
        <strain evidence="2 3">MPI-SDFR-AT-0080</strain>
    </source>
</reference>
<dbReference type="EMBL" id="JAGTJR010000044">
    <property type="protein sequence ID" value="KAH7030499.1"/>
    <property type="molecule type" value="Genomic_DNA"/>
</dbReference>
<feature type="region of interest" description="Disordered" evidence="1">
    <location>
        <begin position="1"/>
        <end position="181"/>
    </location>
</feature>
<feature type="compositionally biased region" description="Polar residues" evidence="1">
    <location>
        <begin position="198"/>
        <end position="209"/>
    </location>
</feature>